<dbReference type="Pfam" id="PF01713">
    <property type="entry name" value="Smr"/>
    <property type="match status" value="1"/>
</dbReference>
<feature type="compositionally biased region" description="Basic and acidic residues" evidence="1">
    <location>
        <begin position="63"/>
        <end position="72"/>
    </location>
</feature>
<evidence type="ECO:0000313" key="3">
    <source>
        <dbReference type="EMBL" id="TXJ12069.1"/>
    </source>
</evidence>
<dbReference type="Gene3D" id="3.30.1370.110">
    <property type="match status" value="1"/>
</dbReference>
<comment type="caution">
    <text evidence="3">The sequence shown here is derived from an EMBL/GenBank/DDBJ whole genome shotgun (WGS) entry which is preliminary data.</text>
</comment>
<dbReference type="InterPro" id="IPR002625">
    <property type="entry name" value="Smr_dom"/>
</dbReference>
<dbReference type="Proteomes" id="UP000325116">
    <property type="component" value="Unassembled WGS sequence"/>
</dbReference>
<organism evidence="3 4">
    <name type="scientific">Brachyspira aalborgi</name>
    <dbReference type="NCBI Taxonomy" id="29522"/>
    <lineage>
        <taxon>Bacteria</taxon>
        <taxon>Pseudomonadati</taxon>
        <taxon>Spirochaetota</taxon>
        <taxon>Spirochaetia</taxon>
        <taxon>Brachyspirales</taxon>
        <taxon>Brachyspiraceae</taxon>
        <taxon>Brachyspira</taxon>
    </lineage>
</organism>
<dbReference type="PROSITE" id="PS50828">
    <property type="entry name" value="SMR"/>
    <property type="match status" value="1"/>
</dbReference>
<evidence type="ECO:0000259" key="2">
    <source>
        <dbReference type="PROSITE" id="PS50828"/>
    </source>
</evidence>
<dbReference type="RefSeq" id="WP_147758890.1">
    <property type="nucleotide sequence ID" value="NZ_SAXT01000005.1"/>
</dbReference>
<accession>A0A5C8CFM0</accession>
<feature type="compositionally biased region" description="Low complexity" evidence="1">
    <location>
        <begin position="44"/>
        <end position="62"/>
    </location>
</feature>
<feature type="region of interest" description="Disordered" evidence="1">
    <location>
        <begin position="39"/>
        <end position="72"/>
    </location>
</feature>
<dbReference type="EMBL" id="SAXT01000005">
    <property type="protein sequence ID" value="TXJ12069.1"/>
    <property type="molecule type" value="Genomic_DNA"/>
</dbReference>
<sequence>MSEDSHKNSKDKELFEFYLEHGYFPEDLNLNNKFQKKLKENSKNQKANQNKKNINLNKNNVKNKNDYDKDNNYSKKDKEIFLNAIKNLDCSNHIKNTNNIEKKYSKFKPNLKNVIPQDTLDLHGLTRERALHSVKKFIFEAKRNKLKVILIIHGKGFRSENKISVLKDLVEYYIATEGKYYIKYSTEAPARLGGGGAKLIYLHSND</sequence>
<dbReference type="InterPro" id="IPR036063">
    <property type="entry name" value="Smr_dom_sf"/>
</dbReference>
<dbReference type="PANTHER" id="PTHR35562">
    <property type="entry name" value="DNA ENDONUCLEASE SMRA-RELATED"/>
    <property type="match status" value="1"/>
</dbReference>
<reference evidence="3 4" key="1">
    <citation type="journal article" date="1992" name="Lakartidningen">
        <title>[Penicillin V and not amoxicillin is the first choice preparation in acute otitis].</title>
        <authorList>
            <person name="Kamme C."/>
            <person name="Lundgren K."/>
            <person name="Prellner K."/>
        </authorList>
    </citation>
    <scope>NUCLEOTIDE SEQUENCE [LARGE SCALE GENOMIC DNA]</scope>
    <source>
        <strain evidence="3 4">W1</strain>
    </source>
</reference>
<dbReference type="SMART" id="SM00463">
    <property type="entry name" value="SMR"/>
    <property type="match status" value="1"/>
</dbReference>
<protein>
    <submittedName>
        <fullName evidence="3">DNA mismatch repair protein MutS</fullName>
    </submittedName>
</protein>
<dbReference type="PANTHER" id="PTHR35562:SF2">
    <property type="entry name" value="DNA ENDONUCLEASE SMRA-RELATED"/>
    <property type="match status" value="1"/>
</dbReference>
<name>A0A5C8CFM0_9SPIR</name>
<dbReference type="AlphaFoldDB" id="A0A5C8CFM0"/>
<proteinExistence type="predicted"/>
<feature type="domain" description="Smr" evidence="2">
    <location>
        <begin position="120"/>
        <end position="203"/>
    </location>
</feature>
<dbReference type="SUPFAM" id="SSF160443">
    <property type="entry name" value="SMR domain-like"/>
    <property type="match status" value="1"/>
</dbReference>
<gene>
    <name evidence="3" type="ORF">EPJ80_10280</name>
</gene>
<evidence type="ECO:0000256" key="1">
    <source>
        <dbReference type="SAM" id="MobiDB-lite"/>
    </source>
</evidence>
<evidence type="ECO:0000313" key="4">
    <source>
        <dbReference type="Proteomes" id="UP000325116"/>
    </source>
</evidence>